<dbReference type="Proteomes" id="UP000625711">
    <property type="component" value="Unassembled WGS sequence"/>
</dbReference>
<dbReference type="InterPro" id="IPR020234">
    <property type="entry name" value="Mite_allergen_group-7"/>
</dbReference>
<organism evidence="2 3">
    <name type="scientific">Rhynchophorus ferrugineus</name>
    <name type="common">Red palm weevil</name>
    <name type="synonym">Curculio ferrugineus</name>
    <dbReference type="NCBI Taxonomy" id="354439"/>
    <lineage>
        <taxon>Eukaryota</taxon>
        <taxon>Metazoa</taxon>
        <taxon>Ecdysozoa</taxon>
        <taxon>Arthropoda</taxon>
        <taxon>Hexapoda</taxon>
        <taxon>Insecta</taxon>
        <taxon>Pterygota</taxon>
        <taxon>Neoptera</taxon>
        <taxon>Endopterygota</taxon>
        <taxon>Coleoptera</taxon>
        <taxon>Polyphaga</taxon>
        <taxon>Cucujiformia</taxon>
        <taxon>Curculionidae</taxon>
        <taxon>Dryophthorinae</taxon>
        <taxon>Rhynchophorus</taxon>
    </lineage>
</organism>
<dbReference type="AlphaFoldDB" id="A0A834MLY9"/>
<evidence type="ECO:0000313" key="3">
    <source>
        <dbReference type="Proteomes" id="UP000625711"/>
    </source>
</evidence>
<dbReference type="Pfam" id="PF16984">
    <property type="entry name" value="Grp7_allergen"/>
    <property type="match status" value="1"/>
</dbReference>
<accession>A0A834MLY9</accession>
<evidence type="ECO:0000313" key="2">
    <source>
        <dbReference type="EMBL" id="KAF7287566.1"/>
    </source>
</evidence>
<dbReference type="Gene3D" id="3.15.10.50">
    <property type="match status" value="1"/>
</dbReference>
<sequence>MMLLYALPAVILCLSLGNSLSIDYDEPTVNFEKLEIDIQHWSDIADLENLQNAVRSQNGSLDIEINEIVDVILDNLRSIIIKSGLDPYELEDRVINLKPSGSLNLTDGYFKDLSSINRYDDVVISYAPTRQSFSIELPLSFDQLLFNYKYQAKFLLLTYTGNVQGIISDIKIGMEFSYNTCDNRILINKFRLRDSGKFSLIFTGSGILDWILNAFTSAVTTILHPALIRIVELFVNTIAQQVVNVINSFLNS</sequence>
<dbReference type="OrthoDB" id="6419576at2759"/>
<feature type="signal peptide" evidence="1">
    <location>
        <begin position="1"/>
        <end position="19"/>
    </location>
</feature>
<proteinExistence type="predicted"/>
<dbReference type="EMBL" id="JAACXV010000004">
    <property type="protein sequence ID" value="KAF7287566.1"/>
    <property type="molecule type" value="Genomic_DNA"/>
</dbReference>
<gene>
    <name evidence="2" type="ORF">GWI33_005929</name>
</gene>
<keyword evidence="1" id="KW-0732">Signal</keyword>
<name>A0A834MLY9_RHYFE</name>
<dbReference type="InterPro" id="IPR038602">
    <property type="entry name" value="Mite_allergen_7_sf"/>
</dbReference>
<feature type="chain" id="PRO_5032444376" evidence="1">
    <location>
        <begin position="20"/>
        <end position="252"/>
    </location>
</feature>
<comment type="caution">
    <text evidence="2">The sequence shown here is derived from an EMBL/GenBank/DDBJ whole genome shotgun (WGS) entry which is preliminary data.</text>
</comment>
<protein>
    <submittedName>
        <fullName evidence="2">Uncharacterized protein</fullName>
    </submittedName>
</protein>
<keyword evidence="3" id="KW-1185">Reference proteome</keyword>
<reference evidence="2" key="1">
    <citation type="submission" date="2020-08" db="EMBL/GenBank/DDBJ databases">
        <title>Genome sequencing and assembly of the red palm weevil Rhynchophorus ferrugineus.</title>
        <authorList>
            <person name="Dias G.B."/>
            <person name="Bergman C.M."/>
            <person name="Manee M."/>
        </authorList>
    </citation>
    <scope>NUCLEOTIDE SEQUENCE</scope>
    <source>
        <strain evidence="2">AA-2017</strain>
        <tissue evidence="2">Whole larva</tissue>
    </source>
</reference>
<evidence type="ECO:0000256" key="1">
    <source>
        <dbReference type="SAM" id="SignalP"/>
    </source>
</evidence>